<dbReference type="Proteomes" id="UP001552594">
    <property type="component" value="Unassembled WGS sequence"/>
</dbReference>
<comment type="caution">
    <text evidence="1">The sequence shown here is derived from an EMBL/GenBank/DDBJ whole genome shotgun (WGS) entry which is preliminary data.</text>
</comment>
<evidence type="ECO:0000313" key="2">
    <source>
        <dbReference type="Proteomes" id="UP001552594"/>
    </source>
</evidence>
<sequence>MATARFSVFDLFDVFDCSKAARSAAWAVVVTGRAACSRAARPRRIDPARAVHPAPGTRGQR</sequence>
<proteinExistence type="predicted"/>
<evidence type="ECO:0000313" key="1">
    <source>
        <dbReference type="EMBL" id="MEV5509441.1"/>
    </source>
</evidence>
<protein>
    <submittedName>
        <fullName evidence="1">Uncharacterized protein</fullName>
    </submittedName>
</protein>
<dbReference type="RefSeq" id="WP_109283427.1">
    <property type="nucleotide sequence ID" value="NZ_JBFAUK010000021.1"/>
</dbReference>
<reference evidence="1 2" key="1">
    <citation type="submission" date="2024-06" db="EMBL/GenBank/DDBJ databases">
        <title>The Natural Products Discovery Center: Release of the First 8490 Sequenced Strains for Exploring Actinobacteria Biosynthetic Diversity.</title>
        <authorList>
            <person name="Kalkreuter E."/>
            <person name="Kautsar S.A."/>
            <person name="Yang D."/>
            <person name="Bader C.D."/>
            <person name="Teijaro C.N."/>
            <person name="Fluegel L."/>
            <person name="Davis C.M."/>
            <person name="Simpson J.R."/>
            <person name="Lauterbach L."/>
            <person name="Steele A.D."/>
            <person name="Gui C."/>
            <person name="Meng S."/>
            <person name="Li G."/>
            <person name="Viehrig K."/>
            <person name="Ye F."/>
            <person name="Su P."/>
            <person name="Kiefer A.F."/>
            <person name="Nichols A."/>
            <person name="Cepeda A.J."/>
            <person name="Yan W."/>
            <person name="Fan B."/>
            <person name="Jiang Y."/>
            <person name="Adhikari A."/>
            <person name="Zheng C.-J."/>
            <person name="Schuster L."/>
            <person name="Cowan T.M."/>
            <person name="Smanski M.J."/>
            <person name="Chevrette M.G."/>
            <person name="De Carvalho L.P.S."/>
            <person name="Shen B."/>
        </authorList>
    </citation>
    <scope>NUCLEOTIDE SEQUENCE [LARGE SCALE GENOMIC DNA]</scope>
    <source>
        <strain evidence="1 2">NPDC052347</strain>
    </source>
</reference>
<keyword evidence="2" id="KW-1185">Reference proteome</keyword>
<dbReference type="EMBL" id="JBFAUK010000021">
    <property type="protein sequence ID" value="MEV5509441.1"/>
    <property type="molecule type" value="Genomic_DNA"/>
</dbReference>
<name>A0ABV3K2Q4_STRON</name>
<gene>
    <name evidence="1" type="ORF">AB0L16_23910</name>
</gene>
<organism evidence="1 2">
    <name type="scientific">Streptomyces orinoci</name>
    <name type="common">Streptoverticillium orinoci</name>
    <dbReference type="NCBI Taxonomy" id="67339"/>
    <lineage>
        <taxon>Bacteria</taxon>
        <taxon>Bacillati</taxon>
        <taxon>Actinomycetota</taxon>
        <taxon>Actinomycetes</taxon>
        <taxon>Kitasatosporales</taxon>
        <taxon>Streptomycetaceae</taxon>
        <taxon>Streptomyces</taxon>
    </lineage>
</organism>
<accession>A0ABV3K2Q4</accession>